<organism evidence="2 3">
    <name type="scientific">Caenorhabditis angaria</name>
    <dbReference type="NCBI Taxonomy" id="860376"/>
    <lineage>
        <taxon>Eukaryota</taxon>
        <taxon>Metazoa</taxon>
        <taxon>Ecdysozoa</taxon>
        <taxon>Nematoda</taxon>
        <taxon>Chromadorea</taxon>
        <taxon>Rhabditida</taxon>
        <taxon>Rhabditina</taxon>
        <taxon>Rhabditomorpha</taxon>
        <taxon>Rhabditoidea</taxon>
        <taxon>Rhabditidae</taxon>
        <taxon>Peloderinae</taxon>
        <taxon>Caenorhabditis</taxon>
    </lineage>
</organism>
<comment type="caution">
    <text evidence="2">The sequence shown here is derived from an EMBL/GenBank/DDBJ whole genome shotgun (WGS) entry which is preliminary data.</text>
</comment>
<keyword evidence="3" id="KW-1185">Reference proteome</keyword>
<feature type="region of interest" description="Disordered" evidence="1">
    <location>
        <begin position="1"/>
        <end position="24"/>
    </location>
</feature>
<dbReference type="EMBL" id="CANHGI010000005">
    <property type="protein sequence ID" value="CAI5452772.1"/>
    <property type="molecule type" value="Genomic_DNA"/>
</dbReference>
<evidence type="ECO:0000256" key="1">
    <source>
        <dbReference type="SAM" id="MobiDB-lite"/>
    </source>
</evidence>
<evidence type="ECO:0000313" key="2">
    <source>
        <dbReference type="EMBL" id="CAI5452772.1"/>
    </source>
</evidence>
<dbReference type="Proteomes" id="UP001152747">
    <property type="component" value="Unassembled WGS sequence"/>
</dbReference>
<feature type="compositionally biased region" description="Basic and acidic residues" evidence="1">
    <location>
        <begin position="58"/>
        <end position="68"/>
    </location>
</feature>
<protein>
    <submittedName>
        <fullName evidence="2">Uncharacterized protein</fullName>
    </submittedName>
</protein>
<feature type="compositionally biased region" description="Basic and acidic residues" evidence="1">
    <location>
        <begin position="1"/>
        <end position="16"/>
    </location>
</feature>
<gene>
    <name evidence="2" type="ORF">CAMP_LOCUS15409</name>
</gene>
<dbReference type="AlphaFoldDB" id="A0A9P1N9I6"/>
<name>A0A9P1N9I6_9PELO</name>
<accession>A0A9P1N9I6</accession>
<feature type="region of interest" description="Disordered" evidence="1">
    <location>
        <begin position="41"/>
        <end position="68"/>
    </location>
</feature>
<evidence type="ECO:0000313" key="3">
    <source>
        <dbReference type="Proteomes" id="UP001152747"/>
    </source>
</evidence>
<sequence length="68" mass="7869">MSDRDGDQRRKADKKTPTPSQLQNALHQFIIQSQAHLTVIHNIQHQQQHHVEGTNPDVQKKTDHAQEK</sequence>
<reference evidence="2" key="1">
    <citation type="submission" date="2022-11" db="EMBL/GenBank/DDBJ databases">
        <authorList>
            <person name="Kikuchi T."/>
        </authorList>
    </citation>
    <scope>NUCLEOTIDE SEQUENCE</scope>
    <source>
        <strain evidence="2">PS1010</strain>
    </source>
</reference>
<proteinExistence type="predicted"/>